<dbReference type="InterPro" id="IPR002933">
    <property type="entry name" value="Peptidase_M20"/>
</dbReference>
<dbReference type="SUPFAM" id="SSF55031">
    <property type="entry name" value="Bacterial exopeptidase dimerisation domain"/>
    <property type="match status" value="1"/>
</dbReference>
<name>A0A6J4VHE3_9BACT</name>
<keyword evidence="2 4" id="KW-0378">Hydrolase</keyword>
<dbReference type="SUPFAM" id="SSF53187">
    <property type="entry name" value="Zn-dependent exopeptidases"/>
    <property type="match status" value="1"/>
</dbReference>
<evidence type="ECO:0000256" key="2">
    <source>
        <dbReference type="ARBA" id="ARBA00022801"/>
    </source>
</evidence>
<evidence type="ECO:0000256" key="1">
    <source>
        <dbReference type="ARBA" id="ARBA00022723"/>
    </source>
</evidence>
<accession>A0A6J4VHE3</accession>
<proteinExistence type="predicted"/>
<dbReference type="EC" id="3.5.1.16" evidence="4"/>
<dbReference type="InterPro" id="IPR050072">
    <property type="entry name" value="Peptidase_M20A"/>
</dbReference>
<gene>
    <name evidence="4" type="ORF">AVDCRST_MAG59-4494</name>
</gene>
<dbReference type="InterPro" id="IPR011650">
    <property type="entry name" value="Peptidase_M20_dimer"/>
</dbReference>
<evidence type="ECO:0000259" key="3">
    <source>
        <dbReference type="Pfam" id="PF07687"/>
    </source>
</evidence>
<dbReference type="PANTHER" id="PTHR43808">
    <property type="entry name" value="ACETYLORNITHINE DEACETYLASE"/>
    <property type="match status" value="1"/>
</dbReference>
<dbReference type="PANTHER" id="PTHR43808:SF25">
    <property type="entry name" value="PEPTIDASE M20 DIMERISATION DOMAIN-CONTAINING PROTEIN"/>
    <property type="match status" value="1"/>
</dbReference>
<evidence type="ECO:0000313" key="4">
    <source>
        <dbReference type="EMBL" id="CAA9579582.1"/>
    </source>
</evidence>
<dbReference type="Gene3D" id="3.40.630.10">
    <property type="entry name" value="Zn peptidases"/>
    <property type="match status" value="1"/>
</dbReference>
<dbReference type="EMBL" id="CADCWF010000334">
    <property type="protein sequence ID" value="CAA9579582.1"/>
    <property type="molecule type" value="Genomic_DNA"/>
</dbReference>
<dbReference type="Pfam" id="PF07687">
    <property type="entry name" value="M20_dimer"/>
    <property type="match status" value="1"/>
</dbReference>
<keyword evidence="1" id="KW-0479">Metal-binding</keyword>
<feature type="domain" description="Peptidase M20 dimerisation" evidence="3">
    <location>
        <begin position="237"/>
        <end position="321"/>
    </location>
</feature>
<protein>
    <submittedName>
        <fullName evidence="4">Acetylornithine deacetylase</fullName>
        <ecNumber evidence="4">3.5.1.16</ecNumber>
    </submittedName>
</protein>
<dbReference type="GO" id="GO:0046872">
    <property type="term" value="F:metal ion binding"/>
    <property type="evidence" value="ECO:0007669"/>
    <property type="project" value="UniProtKB-KW"/>
</dbReference>
<organism evidence="4">
    <name type="scientific">uncultured Thermomicrobiales bacterium</name>
    <dbReference type="NCBI Taxonomy" id="1645740"/>
    <lineage>
        <taxon>Bacteria</taxon>
        <taxon>Pseudomonadati</taxon>
        <taxon>Thermomicrobiota</taxon>
        <taxon>Thermomicrobia</taxon>
        <taxon>Thermomicrobiales</taxon>
        <taxon>environmental samples</taxon>
    </lineage>
</organism>
<reference evidence="4" key="1">
    <citation type="submission" date="2020-02" db="EMBL/GenBank/DDBJ databases">
        <authorList>
            <person name="Meier V. D."/>
        </authorList>
    </citation>
    <scope>NUCLEOTIDE SEQUENCE</scope>
    <source>
        <strain evidence="4">AVDCRST_MAG59</strain>
    </source>
</reference>
<dbReference type="Gene3D" id="3.30.70.360">
    <property type="match status" value="1"/>
</dbReference>
<sequence length="440" mass="47714">MDGIDGELLGRVLAAVDARQDEIVGFAAELIRQPSVNPDLEPNDLGERPAQEWLRDRFAEGDTFDVVDLWEVAETRPNVVAVRRGTGGGRSLTWAAHTDVVPVTPEQAEQWSGAGPFSGEVRDGRVWGRGASDMKGAIAAYAMAARILHDEGVRLKGDLLLAQACGEEAGRRDIGCNTILERGYRSDLAIFPEPSNFAVYPTIKGELYFKLTVPGKSTHICNRHLVAQALPHGVERPGVSAIDNMLKYQLAFLELERQWLLWRTNPNVPSGGMFVNVNTLQGGTSLTSIPDSCEATGSLLFYPDLTAAEVMAEVRATVDRVTAGDAWLRAHPPELDLPLDAESAAPWVKEPVNMPFDHPAVETIAAAMERVLGTAPVRETSPFVCDANFWYPLGQPSLVFGVGDPTYGIHGTDEFLPVADLIQATKVFASVTMAWCGVEA</sequence>
<dbReference type="GO" id="GO:0008777">
    <property type="term" value="F:acetylornithine deacetylase activity"/>
    <property type="evidence" value="ECO:0007669"/>
    <property type="project" value="UniProtKB-EC"/>
</dbReference>
<dbReference type="Pfam" id="PF01546">
    <property type="entry name" value="Peptidase_M20"/>
    <property type="match status" value="1"/>
</dbReference>
<dbReference type="InterPro" id="IPR036264">
    <property type="entry name" value="Bact_exopeptidase_dim_dom"/>
</dbReference>
<dbReference type="AlphaFoldDB" id="A0A6J4VHE3"/>